<accession>A0A645DLW3</accession>
<evidence type="ECO:0008006" key="2">
    <source>
        <dbReference type="Google" id="ProtNLM"/>
    </source>
</evidence>
<comment type="caution">
    <text evidence="1">The sequence shown here is derived from an EMBL/GenBank/DDBJ whole genome shotgun (WGS) entry which is preliminary data.</text>
</comment>
<sequence>MAGLGGPAPQIKQQKPVTNYHFVAADNLWKINLTQNFIALSTLRYTGWEDFARELDKPLAEFIRIYKPAYFERVGLRYVNIISREKLSLRDSAWTELIAPAYLGAMAEPDVREENVLNSAVDLQCKLDSSCAAKVHAGPGRLRGNRPDAPQDTEVKFIFDMDLSMGGQVSCNLSAGALETLHAHATELFEGAITDTLRTAMQAE</sequence>
<proteinExistence type="predicted"/>
<name>A0A645DLW3_9ZZZZ</name>
<dbReference type="NCBIfam" id="TIGR04255">
    <property type="entry name" value="sporadTIGR04255"/>
    <property type="match status" value="1"/>
</dbReference>
<reference evidence="1" key="1">
    <citation type="submission" date="2019-08" db="EMBL/GenBank/DDBJ databases">
        <authorList>
            <person name="Kucharzyk K."/>
            <person name="Murdoch R.W."/>
            <person name="Higgins S."/>
            <person name="Loffler F."/>
        </authorList>
    </citation>
    <scope>NUCLEOTIDE SEQUENCE</scope>
</reference>
<evidence type="ECO:0000313" key="1">
    <source>
        <dbReference type="EMBL" id="MPM90068.1"/>
    </source>
</evidence>
<dbReference type="InterPro" id="IPR026349">
    <property type="entry name" value="CHP04255"/>
</dbReference>
<organism evidence="1">
    <name type="scientific">bioreactor metagenome</name>
    <dbReference type="NCBI Taxonomy" id="1076179"/>
    <lineage>
        <taxon>unclassified sequences</taxon>
        <taxon>metagenomes</taxon>
        <taxon>ecological metagenomes</taxon>
    </lineage>
</organism>
<dbReference type="EMBL" id="VSSQ01037391">
    <property type="protein sequence ID" value="MPM90068.1"/>
    <property type="molecule type" value="Genomic_DNA"/>
</dbReference>
<protein>
    <recommendedName>
        <fullName evidence="2">TIGR04255 family protein</fullName>
    </recommendedName>
</protein>
<dbReference type="AlphaFoldDB" id="A0A645DLW3"/>
<gene>
    <name evidence="1" type="ORF">SDC9_137184</name>
</gene>